<dbReference type="eggNOG" id="KOG2410">
    <property type="taxonomic scope" value="Eukaryota"/>
</dbReference>
<keyword evidence="5" id="KW-0812">Transmembrane</keyword>
<comment type="pathway">
    <text evidence="3">Sulfur metabolism; glutathione metabolism.</text>
</comment>
<organism evidence="6">
    <name type="scientific">Oryza meridionalis</name>
    <dbReference type="NCBI Taxonomy" id="40149"/>
    <lineage>
        <taxon>Eukaryota</taxon>
        <taxon>Viridiplantae</taxon>
        <taxon>Streptophyta</taxon>
        <taxon>Embryophyta</taxon>
        <taxon>Tracheophyta</taxon>
        <taxon>Spermatophyta</taxon>
        <taxon>Magnoliopsida</taxon>
        <taxon>Liliopsida</taxon>
        <taxon>Poales</taxon>
        <taxon>Poaceae</taxon>
        <taxon>BOP clade</taxon>
        <taxon>Oryzoideae</taxon>
        <taxon>Oryzeae</taxon>
        <taxon>Oryzinae</taxon>
        <taxon>Oryza</taxon>
    </lineage>
</organism>
<dbReference type="EC" id="3.4.19.13" evidence="3"/>
<feature type="active site" description="Nucleophile" evidence="1">
    <location>
        <position position="572"/>
    </location>
</feature>
<feature type="transmembrane region" description="Helical" evidence="5">
    <location>
        <begin position="28"/>
        <end position="49"/>
    </location>
</feature>
<feature type="transmembrane region" description="Helical" evidence="5">
    <location>
        <begin position="185"/>
        <end position="206"/>
    </location>
</feature>
<dbReference type="GO" id="GO:0103068">
    <property type="term" value="F:leukotriene C4 gamma-glutamyl transferase activity"/>
    <property type="evidence" value="ECO:0007669"/>
    <property type="project" value="UniProtKB-EC"/>
</dbReference>
<comment type="catalytic activity">
    <reaction evidence="3">
        <text>an S-substituted glutathione + H2O = an S-substituted L-cysteinylglycine + L-glutamate</text>
        <dbReference type="Rhea" id="RHEA:59468"/>
        <dbReference type="ChEBI" id="CHEBI:15377"/>
        <dbReference type="ChEBI" id="CHEBI:29985"/>
        <dbReference type="ChEBI" id="CHEBI:90779"/>
        <dbReference type="ChEBI" id="CHEBI:143103"/>
        <dbReference type="EC" id="3.4.19.13"/>
    </reaction>
</comment>
<dbReference type="InterPro" id="IPR029055">
    <property type="entry name" value="Ntn_hydrolases_N"/>
</dbReference>
<comment type="function">
    <text evidence="3">Cleaves the gamma-glutamyl peptide bond of glutathione and glutathione conjugates.</text>
</comment>
<reference evidence="6" key="2">
    <citation type="submission" date="2018-05" db="EMBL/GenBank/DDBJ databases">
        <title>OmerRS3 (Oryza meridionalis Reference Sequence Version 3).</title>
        <authorList>
            <person name="Zhang J."/>
            <person name="Kudrna D."/>
            <person name="Lee S."/>
            <person name="Talag J."/>
            <person name="Welchert J."/>
            <person name="Wing R.A."/>
        </authorList>
    </citation>
    <scope>NUCLEOTIDE SEQUENCE [LARGE SCALE GENOMIC DNA]</scope>
    <source>
        <strain evidence="6">cv. OR44</strain>
    </source>
</reference>
<dbReference type="Gene3D" id="1.10.246.130">
    <property type="match status" value="1"/>
</dbReference>
<feature type="region of interest" description="Disordered" evidence="4">
    <location>
        <begin position="53"/>
        <end position="75"/>
    </location>
</feature>
<dbReference type="EnsemblPlants" id="OMERI01G03120.1">
    <property type="protein sequence ID" value="OMERI01G03120.1"/>
    <property type="gene ID" value="OMERI01G03120"/>
</dbReference>
<accession>A0A0E0BX69</accession>
<dbReference type="AlphaFoldDB" id="A0A0E0BX69"/>
<keyword evidence="7" id="KW-1185">Reference proteome</keyword>
<dbReference type="PANTHER" id="PTHR11686:SF9">
    <property type="entry name" value="RE13973P"/>
    <property type="match status" value="1"/>
</dbReference>
<dbReference type="InterPro" id="IPR000101">
    <property type="entry name" value="GGT_peptidase"/>
</dbReference>
<evidence type="ECO:0000256" key="3">
    <source>
        <dbReference type="RuleBase" id="RU368068"/>
    </source>
</evidence>
<dbReference type="GO" id="GO:0006751">
    <property type="term" value="P:glutathione catabolic process"/>
    <property type="evidence" value="ECO:0007669"/>
    <property type="project" value="UniProtKB-UniRule"/>
</dbReference>
<dbReference type="InterPro" id="IPR043137">
    <property type="entry name" value="GGT_ssub_C"/>
</dbReference>
<evidence type="ECO:0000256" key="4">
    <source>
        <dbReference type="SAM" id="MobiDB-lite"/>
    </source>
</evidence>
<dbReference type="PRINTS" id="PR01210">
    <property type="entry name" value="GGTRANSPTASE"/>
</dbReference>
<evidence type="ECO:0000256" key="1">
    <source>
        <dbReference type="PIRSR" id="PIRSR600101-1"/>
    </source>
</evidence>
<keyword evidence="3" id="KW-0378">Hydrolase</keyword>
<keyword evidence="3" id="KW-0808">Transferase</keyword>
<keyword evidence="5" id="KW-1133">Transmembrane helix</keyword>
<protein>
    <recommendedName>
        <fullName evidence="3">Glutathione hydrolase</fullName>
        <ecNumber evidence="3">2.3.2.2</ecNumber>
        <ecNumber evidence="3">3.4.19.13</ecNumber>
    </recommendedName>
    <alternativeName>
        <fullName evidence="3">Gamma-glutamyltransferase</fullName>
    </alternativeName>
    <alternativeName>
        <fullName evidence="3">Gamma-glutamyltranspeptidase</fullName>
    </alternativeName>
</protein>
<dbReference type="Gramene" id="OMERI01G03120.1">
    <property type="protein sequence ID" value="OMERI01G03120.1"/>
    <property type="gene ID" value="OMERI01G03120"/>
</dbReference>
<dbReference type="Proteomes" id="UP000008021">
    <property type="component" value="Chromosome 1"/>
</dbReference>
<feature type="compositionally biased region" description="Gly residues" evidence="4">
    <location>
        <begin position="65"/>
        <end position="74"/>
    </location>
</feature>
<proteinExistence type="predicted"/>
<dbReference type="PANTHER" id="PTHR11686">
    <property type="entry name" value="GAMMA GLUTAMYL TRANSPEPTIDASE"/>
    <property type="match status" value="1"/>
</dbReference>
<keyword evidence="3" id="KW-0012">Acyltransferase</keyword>
<dbReference type="UniPathway" id="UPA00204"/>
<reference evidence="6" key="1">
    <citation type="submission" date="2015-04" db="UniProtKB">
        <authorList>
            <consortium name="EnsemblPlants"/>
        </authorList>
    </citation>
    <scope>IDENTIFICATION</scope>
</reference>
<dbReference type="GO" id="GO:0005886">
    <property type="term" value="C:plasma membrane"/>
    <property type="evidence" value="ECO:0007669"/>
    <property type="project" value="TreeGrafter"/>
</dbReference>
<evidence type="ECO:0000256" key="2">
    <source>
        <dbReference type="PIRSR" id="PIRSR600101-2"/>
    </source>
</evidence>
<dbReference type="EC" id="2.3.2.2" evidence="3"/>
<feature type="binding site" evidence="2">
    <location>
        <position position="302"/>
    </location>
    <ligand>
        <name>L-glutamate</name>
        <dbReference type="ChEBI" id="CHEBI:29985"/>
    </ligand>
</feature>
<feature type="binding site" evidence="2">
    <location>
        <begin position="590"/>
        <end position="592"/>
    </location>
    <ligand>
        <name>L-glutamate</name>
        <dbReference type="ChEBI" id="CHEBI:29985"/>
    </ligand>
</feature>
<dbReference type="MEROPS" id="T03.A01"/>
<dbReference type="GO" id="GO:0036374">
    <property type="term" value="F:glutathione hydrolase activity"/>
    <property type="evidence" value="ECO:0007669"/>
    <property type="project" value="UniProtKB-UniRule"/>
</dbReference>
<dbReference type="FunFam" id="1.10.246.130:FF:000001">
    <property type="entry name" value="Gamma-glutamyltransferase 5 isoform 1"/>
    <property type="match status" value="1"/>
</dbReference>
<evidence type="ECO:0000256" key="5">
    <source>
        <dbReference type="SAM" id="Phobius"/>
    </source>
</evidence>
<comment type="catalytic activity">
    <reaction evidence="3">
        <text>an N-terminal (5-L-glutamyl)-[peptide] + an alpha-amino acid = 5-L-glutamyl amino acid + an N-terminal L-alpha-aminoacyl-[peptide]</text>
        <dbReference type="Rhea" id="RHEA:23904"/>
        <dbReference type="Rhea" id="RHEA-COMP:9780"/>
        <dbReference type="Rhea" id="RHEA-COMP:9795"/>
        <dbReference type="ChEBI" id="CHEBI:77644"/>
        <dbReference type="ChEBI" id="CHEBI:78597"/>
        <dbReference type="ChEBI" id="CHEBI:78599"/>
        <dbReference type="ChEBI" id="CHEBI:78608"/>
        <dbReference type="EC" id="2.3.2.2"/>
    </reaction>
</comment>
<comment type="catalytic activity">
    <reaction evidence="3">
        <text>glutathione + H2O = L-cysteinylglycine + L-glutamate</text>
        <dbReference type="Rhea" id="RHEA:28807"/>
        <dbReference type="ChEBI" id="CHEBI:15377"/>
        <dbReference type="ChEBI" id="CHEBI:29985"/>
        <dbReference type="ChEBI" id="CHEBI:57925"/>
        <dbReference type="ChEBI" id="CHEBI:61694"/>
        <dbReference type="EC" id="3.4.19.13"/>
    </reaction>
</comment>
<feature type="binding site" evidence="2">
    <location>
        <begin position="642"/>
        <end position="643"/>
    </location>
    <ligand>
        <name>L-glutamate</name>
        <dbReference type="ChEBI" id="CHEBI:29985"/>
    </ligand>
</feature>
<dbReference type="Gene3D" id="3.60.20.40">
    <property type="match status" value="1"/>
</dbReference>
<dbReference type="Pfam" id="PF01019">
    <property type="entry name" value="G_glu_transpept"/>
    <property type="match status" value="2"/>
</dbReference>
<evidence type="ECO:0000313" key="7">
    <source>
        <dbReference type="Proteomes" id="UP000008021"/>
    </source>
</evidence>
<feature type="binding site" evidence="2">
    <location>
        <position position="614"/>
    </location>
    <ligand>
        <name>L-glutamate</name>
        <dbReference type="ChEBI" id="CHEBI:29985"/>
    </ligand>
</feature>
<dbReference type="InterPro" id="IPR043138">
    <property type="entry name" value="GGT_lsub"/>
</dbReference>
<evidence type="ECO:0000313" key="6">
    <source>
        <dbReference type="EnsemblPlants" id="OMERI01G03120.1"/>
    </source>
</evidence>
<sequence length="654" mass="66108">MAARGGLENPLLGGGAVSSQGSRRRRPWTALAIAAALLAVACVVLLLLSSGGAERGDDRSRVVSGSGGGGGGVGLSPHEVEAGVGAVAADDGRCSEVGAAALRAGGHAVDAAVAAALCLGVVHPMSSGVGGGAFIVARDAASGDAVAFDARETAPAAATPVSGLENPLLGGGAVSSPDSRRRRPCTALAIAAAALLALAACVVLHLSSGGDDRSRVVSGGGGGVRLSPHEVEAGVGAVATDDGRCSEVGAAALRAGGHAVDAAVAAALCLGVVHPMSSGVGGGAFIIARDAASGDAVAFDARETAPAAATPDMYASNPTSKYKGALAMGIPGELAGLHAAWSRYGRLPWKDLFAPAIKLARDGFTVVPPVAGALKEAERDVLADPGLRAVFAPQGRILAAGEVCRNPALADTLEAVASGGVEVFYGGAIGERFVADVRRAGGIATVDDLRAYKVEVSDAMRADAMGYTFLGMPPPSSGTVGMALVLNILDGYKSLEFLKGFLGVHRFIEALKHMLAIRMALGDPDYVNVAGNVSEMLSPAFADKIRQRIVDNTTFPPSYYFPKWSQLNDHGTSHLCVVDGDRNAVAMTTTVNSYFGAHVLSPSTGIVVNNEMDDFSVPAERTPDHLPPAPANFIAPGKRPISSMTPTIILKASI</sequence>
<keyword evidence="5" id="KW-0472">Membrane</keyword>
<dbReference type="SUPFAM" id="SSF56235">
    <property type="entry name" value="N-terminal nucleophile aminohydrolases (Ntn hydrolases)"/>
    <property type="match status" value="2"/>
</dbReference>
<name>A0A0E0BX69_9ORYZ</name>
<dbReference type="STRING" id="40149.A0A0E0BX69"/>
<dbReference type="HOGENOM" id="CLU_014813_4_3_1"/>